<evidence type="ECO:0000256" key="6">
    <source>
        <dbReference type="ARBA" id="ARBA00022741"/>
    </source>
</evidence>
<evidence type="ECO:0000256" key="11">
    <source>
        <dbReference type="SAM" id="MobiDB-lite"/>
    </source>
</evidence>
<keyword evidence="6" id="KW-0547">Nucleotide-binding</keyword>
<dbReference type="InterPro" id="IPR036621">
    <property type="entry name" value="Anticodon-bd_dom_sf"/>
</dbReference>
<dbReference type="GO" id="GO:0004820">
    <property type="term" value="F:glycine-tRNA ligase activity"/>
    <property type="evidence" value="ECO:0007669"/>
    <property type="project" value="UniProtKB-EC"/>
</dbReference>
<feature type="domain" description="Aminoacyl-transfer RNA synthetases class-II family profile" evidence="12">
    <location>
        <begin position="264"/>
        <end position="580"/>
    </location>
</feature>
<sequence length="699" mass="78255">MPISRLNSSSWTRTISPLFSSLTFAKRPFRPYTTVYTEATSAMAPAPVVNRTAHEFDKTNLDAVLTRRFFFAPAFEIYGGVAGLYDYGPTGSSLQANILDAWRKHYIIEEDMLELDTTIMTLAEVLKTSGHVDKFADWMVKDVVNGEIFRADHLVEAVIEGRLKGDKEARGIKEDPNAEKEEDPKKKKKKSKVKSTAVKLDDEVVAEYESVLAQIDNYTGAELGGLIKKYNITNPTTGNALSEPVEFNLMFESNIGPTGHIKGYLRPETAQGHFVNFARLLEFNNGRVPFASAQIGKSFRNEISPRQGLLRVREFTMAEIEHFVDPADKKHARFNEVKDVVLALLPKDVQMEGKSDITHMSIGDAVAQGIVDNETLGYFLARTQLFLTKIGIDPKRMRCRQHMGNEMAHYATDCWDFEIQSSYGWIECVGCADRSAYDLSVHQARTKQPLRVQQRLDEPITVEKLECTFDAKAFGIKFKKDAGTIKETLLASDKERLQCIKDELEGPSKSSKVKCSDGKTYEITADLVTITPKTVTEHVREFVPNVIEPSFGIGRILYSLLEHSYWAREQDKARGVLSFPVLVAPIKVLIVAISNDPKLTAVIHDLTRKLRKYGIASRVDDSGASIGKKYARNDELGTPFGCTVDFASEYRGAREARLGLSGVWARRRACLHAPVPWTLHVALKLTSSASKWHDHPARA</sequence>
<dbReference type="Gene3D" id="3.30.40.230">
    <property type="match status" value="1"/>
</dbReference>
<name>A0A0J0XVV4_9TREE</name>
<dbReference type="GO" id="GO:0005739">
    <property type="term" value="C:mitochondrion"/>
    <property type="evidence" value="ECO:0007669"/>
    <property type="project" value="TreeGrafter"/>
</dbReference>
<keyword evidence="7" id="KW-0067">ATP-binding</keyword>
<dbReference type="GO" id="GO:0070150">
    <property type="term" value="P:mitochondrial glycyl-tRNA aminoacylation"/>
    <property type="evidence" value="ECO:0007669"/>
    <property type="project" value="TreeGrafter"/>
</dbReference>
<dbReference type="FunFam" id="3.30.930.10:FF:000010">
    <property type="entry name" value="Glycyl-tRNA synthetase 1"/>
    <property type="match status" value="1"/>
</dbReference>
<dbReference type="CDD" id="cd00774">
    <property type="entry name" value="GlyRS-like_core"/>
    <property type="match status" value="1"/>
</dbReference>
<evidence type="ECO:0000256" key="10">
    <source>
        <dbReference type="ARBA" id="ARBA00030057"/>
    </source>
</evidence>
<dbReference type="InterPro" id="IPR006195">
    <property type="entry name" value="aa-tRNA-synth_II"/>
</dbReference>
<evidence type="ECO:0000256" key="1">
    <source>
        <dbReference type="ARBA" id="ARBA00004496"/>
    </source>
</evidence>
<comment type="similarity">
    <text evidence="2">Belongs to the class-II aminoacyl-tRNA synthetase family.</text>
</comment>
<evidence type="ECO:0000259" key="12">
    <source>
        <dbReference type="PROSITE" id="PS50862"/>
    </source>
</evidence>
<dbReference type="SUPFAM" id="SSF52954">
    <property type="entry name" value="Class II aaRS ABD-related"/>
    <property type="match status" value="1"/>
</dbReference>
<dbReference type="Pfam" id="PF03129">
    <property type="entry name" value="HGTP_anticodon"/>
    <property type="match status" value="1"/>
</dbReference>
<reference evidence="13 14" key="1">
    <citation type="submission" date="2015-03" db="EMBL/GenBank/DDBJ databases">
        <title>Genomics and transcriptomics of the oil-accumulating basidiomycete yeast T. oleaginosus allow insights into substrate utilization and the diverse evolutionary trajectories of mating systems in fungi.</title>
        <authorList>
            <consortium name="DOE Joint Genome Institute"/>
            <person name="Kourist R."/>
            <person name="Kracht O."/>
            <person name="Bracharz F."/>
            <person name="Lipzen A."/>
            <person name="Nolan M."/>
            <person name="Ohm R."/>
            <person name="Grigoriev I."/>
            <person name="Sun S."/>
            <person name="Heitman J."/>
            <person name="Bruck T."/>
            <person name="Nowrousian M."/>
        </authorList>
    </citation>
    <scope>NUCLEOTIDE SEQUENCE [LARGE SCALE GENOMIC DNA]</scope>
    <source>
        <strain evidence="13 14">IBC0246</strain>
    </source>
</reference>
<dbReference type="InterPro" id="IPR002315">
    <property type="entry name" value="tRNA-synt_gly"/>
</dbReference>
<dbReference type="InterPro" id="IPR002314">
    <property type="entry name" value="aa-tRNA-synt_IIb"/>
</dbReference>
<dbReference type="PANTHER" id="PTHR10745:SF0">
    <property type="entry name" value="GLYCINE--TRNA LIGASE"/>
    <property type="match status" value="1"/>
</dbReference>
<dbReference type="GO" id="GO:0005524">
    <property type="term" value="F:ATP binding"/>
    <property type="evidence" value="ECO:0007669"/>
    <property type="project" value="UniProtKB-KW"/>
</dbReference>
<accession>A0A0J0XVV4</accession>
<keyword evidence="9 13" id="KW-0030">Aminoacyl-tRNA synthetase</keyword>
<dbReference type="OrthoDB" id="10267474at2759"/>
<dbReference type="EC" id="6.1.1.14" evidence="3"/>
<evidence type="ECO:0000313" key="13">
    <source>
        <dbReference type="EMBL" id="KLT45212.1"/>
    </source>
</evidence>
<organism evidence="13 14">
    <name type="scientific">Cutaneotrichosporon oleaginosum</name>
    <dbReference type="NCBI Taxonomy" id="879819"/>
    <lineage>
        <taxon>Eukaryota</taxon>
        <taxon>Fungi</taxon>
        <taxon>Dikarya</taxon>
        <taxon>Basidiomycota</taxon>
        <taxon>Agaricomycotina</taxon>
        <taxon>Tremellomycetes</taxon>
        <taxon>Trichosporonales</taxon>
        <taxon>Trichosporonaceae</taxon>
        <taxon>Cutaneotrichosporon</taxon>
    </lineage>
</organism>
<dbReference type="Proteomes" id="UP000053611">
    <property type="component" value="Unassembled WGS sequence"/>
</dbReference>
<evidence type="ECO:0000256" key="3">
    <source>
        <dbReference type="ARBA" id="ARBA00012829"/>
    </source>
</evidence>
<evidence type="ECO:0000256" key="7">
    <source>
        <dbReference type="ARBA" id="ARBA00022840"/>
    </source>
</evidence>
<feature type="region of interest" description="Disordered" evidence="11">
    <location>
        <begin position="168"/>
        <end position="193"/>
    </location>
</feature>
<dbReference type="GeneID" id="28982678"/>
<dbReference type="InterPro" id="IPR027031">
    <property type="entry name" value="Gly-tRNA_synthase/POLG2"/>
</dbReference>
<evidence type="ECO:0000256" key="2">
    <source>
        <dbReference type="ARBA" id="ARBA00008226"/>
    </source>
</evidence>
<keyword evidence="5" id="KW-0436">Ligase</keyword>
<evidence type="ECO:0000256" key="5">
    <source>
        <dbReference type="ARBA" id="ARBA00022598"/>
    </source>
</evidence>
<dbReference type="EMBL" id="KQ087182">
    <property type="protein sequence ID" value="KLT45212.1"/>
    <property type="molecule type" value="Genomic_DNA"/>
</dbReference>
<dbReference type="NCBIfam" id="TIGR00389">
    <property type="entry name" value="glyS_dimeric"/>
    <property type="match status" value="1"/>
</dbReference>
<evidence type="ECO:0000256" key="8">
    <source>
        <dbReference type="ARBA" id="ARBA00022917"/>
    </source>
</evidence>
<dbReference type="Gene3D" id="3.40.50.800">
    <property type="entry name" value="Anticodon-binding domain"/>
    <property type="match status" value="1"/>
</dbReference>
<dbReference type="STRING" id="879819.A0A0J0XVV4"/>
<keyword evidence="4" id="KW-0963">Cytoplasm</keyword>
<dbReference type="InterPro" id="IPR004154">
    <property type="entry name" value="Anticodon-bd"/>
</dbReference>
<dbReference type="PANTHER" id="PTHR10745">
    <property type="entry name" value="GLYCYL-TRNA SYNTHETASE/DNA POLYMERASE SUBUNIT GAMMA-2"/>
    <property type="match status" value="1"/>
</dbReference>
<dbReference type="RefSeq" id="XP_018281703.1">
    <property type="nucleotide sequence ID" value="XM_018422075.1"/>
</dbReference>
<dbReference type="SUPFAM" id="SSF55681">
    <property type="entry name" value="Class II aaRS and biotin synthetases"/>
    <property type="match status" value="1"/>
</dbReference>
<dbReference type="FunFam" id="3.30.930.10:FF:000158">
    <property type="entry name" value="Glycyl-tRNA synthetase"/>
    <property type="match status" value="1"/>
</dbReference>
<dbReference type="NCBIfam" id="NF003211">
    <property type="entry name" value="PRK04173.1"/>
    <property type="match status" value="1"/>
</dbReference>
<dbReference type="PRINTS" id="PR01043">
    <property type="entry name" value="TRNASYNTHGLY"/>
</dbReference>
<keyword evidence="8" id="KW-0648">Protein biosynthesis</keyword>
<comment type="subcellular location">
    <subcellularLocation>
        <location evidence="1">Cytoplasm</location>
    </subcellularLocation>
</comment>
<evidence type="ECO:0000256" key="9">
    <source>
        <dbReference type="ARBA" id="ARBA00023146"/>
    </source>
</evidence>
<dbReference type="AlphaFoldDB" id="A0A0J0XVV4"/>
<feature type="compositionally biased region" description="Basic and acidic residues" evidence="11">
    <location>
        <begin position="168"/>
        <end position="185"/>
    </location>
</feature>
<protein>
    <recommendedName>
        <fullName evidence="3">glycine--tRNA ligase</fullName>
        <ecNumber evidence="3">6.1.1.14</ecNumber>
    </recommendedName>
    <alternativeName>
        <fullName evidence="10">Diadenosine tetraphosphate synthetase</fullName>
    </alternativeName>
</protein>
<dbReference type="InterPro" id="IPR045864">
    <property type="entry name" value="aa-tRNA-synth_II/BPL/LPL"/>
</dbReference>
<proteinExistence type="inferred from homology"/>
<gene>
    <name evidence="13" type="ORF">CC85DRAFT_282700</name>
</gene>
<evidence type="ECO:0000256" key="4">
    <source>
        <dbReference type="ARBA" id="ARBA00022490"/>
    </source>
</evidence>
<keyword evidence="14" id="KW-1185">Reference proteome</keyword>
<dbReference type="Gene3D" id="3.30.930.10">
    <property type="entry name" value="Bira Bifunctional Protein, Domain 2"/>
    <property type="match status" value="2"/>
</dbReference>
<evidence type="ECO:0000313" key="14">
    <source>
        <dbReference type="Proteomes" id="UP000053611"/>
    </source>
</evidence>
<dbReference type="Pfam" id="PF00587">
    <property type="entry name" value="tRNA-synt_2b"/>
    <property type="match status" value="1"/>
</dbReference>
<dbReference type="PROSITE" id="PS50862">
    <property type="entry name" value="AA_TRNA_LIGASE_II"/>
    <property type="match status" value="1"/>
</dbReference>
<dbReference type="InterPro" id="IPR033731">
    <property type="entry name" value="GlyRS-like_core"/>
</dbReference>